<evidence type="ECO:0000259" key="7">
    <source>
        <dbReference type="Pfam" id="PF01217"/>
    </source>
</evidence>
<keyword evidence="3 6" id="KW-0813">Transport</keyword>
<dbReference type="SUPFAM" id="SSF64356">
    <property type="entry name" value="SNARE-like"/>
    <property type="match status" value="1"/>
</dbReference>
<evidence type="ECO:0000256" key="6">
    <source>
        <dbReference type="PIRNR" id="PIRNR015588"/>
    </source>
</evidence>
<gene>
    <name evidence="8" type="primary">AP3S1_2</name>
    <name evidence="8" type="ORF">DERP_010525</name>
</gene>
<proteinExistence type="inferred from homology"/>
<dbReference type="Proteomes" id="UP000887458">
    <property type="component" value="Unassembled WGS sequence"/>
</dbReference>
<evidence type="ECO:0000256" key="3">
    <source>
        <dbReference type="ARBA" id="ARBA00022448"/>
    </source>
</evidence>
<dbReference type="PANTHER" id="PTHR11753">
    <property type="entry name" value="ADAPTOR COMPLEXES SMALL SUBUNIT FAMILY"/>
    <property type="match status" value="1"/>
</dbReference>
<dbReference type="EMBL" id="NJHN03000041">
    <property type="protein sequence ID" value="KAH9421388.1"/>
    <property type="molecule type" value="Genomic_DNA"/>
</dbReference>
<accession>A0ABQ8JFL7</accession>
<evidence type="ECO:0000313" key="8">
    <source>
        <dbReference type="EMBL" id="KAH9421388.1"/>
    </source>
</evidence>
<keyword evidence="5 6" id="KW-0472">Membrane</keyword>
<reference evidence="8 9" key="1">
    <citation type="journal article" date="2018" name="J. Allergy Clin. Immunol.">
        <title>High-quality assembly of Dermatophagoides pteronyssinus genome and transcriptome reveals a wide range of novel allergens.</title>
        <authorList>
            <person name="Liu X.Y."/>
            <person name="Yang K.Y."/>
            <person name="Wang M.Q."/>
            <person name="Kwok J.S."/>
            <person name="Zeng X."/>
            <person name="Yang Z."/>
            <person name="Xiao X.J."/>
            <person name="Lau C.P."/>
            <person name="Li Y."/>
            <person name="Huang Z.M."/>
            <person name="Ba J.G."/>
            <person name="Yim A.K."/>
            <person name="Ouyang C.Y."/>
            <person name="Ngai S.M."/>
            <person name="Chan T.F."/>
            <person name="Leung E.L."/>
            <person name="Liu L."/>
            <person name="Liu Z.G."/>
            <person name="Tsui S.K."/>
        </authorList>
    </citation>
    <scope>NUCLEOTIDE SEQUENCE [LARGE SCALE GENOMIC DNA]</scope>
    <source>
        <strain evidence="8">Derp</strain>
    </source>
</reference>
<feature type="domain" description="AP complex mu/sigma subunit" evidence="7">
    <location>
        <begin position="1"/>
        <end position="152"/>
    </location>
</feature>
<comment type="subcellular location">
    <subcellularLocation>
        <location evidence="1">Endomembrane system</location>
    </subcellularLocation>
</comment>
<evidence type="ECO:0000256" key="4">
    <source>
        <dbReference type="ARBA" id="ARBA00022927"/>
    </source>
</evidence>
<comment type="similarity">
    <text evidence="2 6">Belongs to the adaptor complexes small subunit family.</text>
</comment>
<dbReference type="Pfam" id="PF01217">
    <property type="entry name" value="Clat_adaptor_s"/>
    <property type="match status" value="1"/>
</dbReference>
<reference evidence="8 9" key="2">
    <citation type="journal article" date="2022" name="Mol. Biol. Evol.">
        <title>Comparative Genomics Reveals Insights into the Divergent Evolution of Astigmatic Mites and Household Pest Adaptations.</title>
        <authorList>
            <person name="Xiong Q."/>
            <person name="Wan A.T."/>
            <person name="Liu X."/>
            <person name="Fung C.S."/>
            <person name="Xiao X."/>
            <person name="Malainual N."/>
            <person name="Hou J."/>
            <person name="Wang L."/>
            <person name="Wang M."/>
            <person name="Yang K.Y."/>
            <person name="Cui Y."/>
            <person name="Leung E.L."/>
            <person name="Nong W."/>
            <person name="Shin S.K."/>
            <person name="Au S.W."/>
            <person name="Jeong K.Y."/>
            <person name="Chew F.T."/>
            <person name="Hui J.H."/>
            <person name="Leung T.F."/>
            <person name="Tungtrongchitr A."/>
            <person name="Zhong N."/>
            <person name="Liu Z."/>
            <person name="Tsui S.K."/>
        </authorList>
    </citation>
    <scope>NUCLEOTIDE SEQUENCE [LARGE SCALE GENOMIC DNA]</scope>
    <source>
        <strain evidence="8">Derp</strain>
    </source>
</reference>
<keyword evidence="9" id="KW-1185">Reference proteome</keyword>
<evidence type="ECO:0000313" key="9">
    <source>
        <dbReference type="Proteomes" id="UP000887458"/>
    </source>
</evidence>
<evidence type="ECO:0000256" key="5">
    <source>
        <dbReference type="ARBA" id="ARBA00023136"/>
    </source>
</evidence>
<keyword evidence="4 6" id="KW-0653">Protein transport</keyword>
<protein>
    <recommendedName>
        <fullName evidence="6">AP complex subunit sigma</fullName>
    </recommendedName>
</protein>
<comment type="caution">
    <text evidence="8">The sequence shown here is derived from an EMBL/GenBank/DDBJ whole genome shotgun (WGS) entry which is preliminary data.</text>
</comment>
<sequence length="205" mass="24072">MIHSVLIFNTQGKARLVKFYEYNYPPDVTKEIIRCAYDLIHYRDYSECQFIETDIFDVANVRCHRPKLDEKLLLMYRQYATLYIVFIVDNGENELAILDLIQVFVESMDRCFSAVCELDLIFNMHKIHYILNEIIVGGMVIETNLDDILLRYNEQCKLENESDQQIQGIKAMAKLRHQINLEGHIKTLQKNLKQGLKTTTTKTQS</sequence>
<evidence type="ECO:0000256" key="2">
    <source>
        <dbReference type="ARBA" id="ARBA00006972"/>
    </source>
</evidence>
<dbReference type="Gene3D" id="3.30.450.60">
    <property type="match status" value="1"/>
</dbReference>
<dbReference type="InterPro" id="IPR022775">
    <property type="entry name" value="AP_mu_sigma_su"/>
</dbReference>
<dbReference type="InterPro" id="IPR016635">
    <property type="entry name" value="AP_complex_ssu"/>
</dbReference>
<dbReference type="PIRSF" id="PIRSF015588">
    <property type="entry name" value="AP_complex_sigma"/>
    <property type="match status" value="1"/>
</dbReference>
<evidence type="ECO:0000256" key="1">
    <source>
        <dbReference type="ARBA" id="ARBA00004308"/>
    </source>
</evidence>
<organism evidence="8 9">
    <name type="scientific">Dermatophagoides pteronyssinus</name>
    <name type="common">European house dust mite</name>
    <dbReference type="NCBI Taxonomy" id="6956"/>
    <lineage>
        <taxon>Eukaryota</taxon>
        <taxon>Metazoa</taxon>
        <taxon>Ecdysozoa</taxon>
        <taxon>Arthropoda</taxon>
        <taxon>Chelicerata</taxon>
        <taxon>Arachnida</taxon>
        <taxon>Acari</taxon>
        <taxon>Acariformes</taxon>
        <taxon>Sarcoptiformes</taxon>
        <taxon>Astigmata</taxon>
        <taxon>Psoroptidia</taxon>
        <taxon>Analgoidea</taxon>
        <taxon>Pyroglyphidae</taxon>
        <taxon>Dermatophagoidinae</taxon>
        <taxon>Dermatophagoides</taxon>
    </lineage>
</organism>
<dbReference type="InterPro" id="IPR011012">
    <property type="entry name" value="Longin-like_dom_sf"/>
</dbReference>
<name>A0ABQ8JFL7_DERPT</name>